<evidence type="ECO:0000313" key="9">
    <source>
        <dbReference type="Proteomes" id="UP000317763"/>
    </source>
</evidence>
<dbReference type="Gene3D" id="1.20.1600.10">
    <property type="entry name" value="Outer membrane efflux proteins (OEP)"/>
    <property type="match status" value="1"/>
</dbReference>
<evidence type="ECO:0000313" key="8">
    <source>
        <dbReference type="EMBL" id="TSE33297.1"/>
    </source>
</evidence>
<dbReference type="PANTHER" id="PTHR30026">
    <property type="entry name" value="OUTER MEMBRANE PROTEIN TOLC"/>
    <property type="match status" value="1"/>
</dbReference>
<dbReference type="GO" id="GO:0015562">
    <property type="term" value="F:efflux transmembrane transporter activity"/>
    <property type="evidence" value="ECO:0007669"/>
    <property type="project" value="InterPro"/>
</dbReference>
<evidence type="ECO:0000256" key="5">
    <source>
        <dbReference type="ARBA" id="ARBA00022692"/>
    </source>
</evidence>
<dbReference type="PANTHER" id="PTHR30026:SF20">
    <property type="entry name" value="OUTER MEMBRANE PROTEIN TOLC"/>
    <property type="match status" value="1"/>
</dbReference>
<dbReference type="InterPro" id="IPR003423">
    <property type="entry name" value="OMP_efflux"/>
</dbReference>
<keyword evidence="5" id="KW-0812">Transmembrane</keyword>
<evidence type="ECO:0000256" key="3">
    <source>
        <dbReference type="ARBA" id="ARBA00022448"/>
    </source>
</evidence>
<keyword evidence="9" id="KW-1185">Reference proteome</keyword>
<dbReference type="GO" id="GO:0009279">
    <property type="term" value="C:cell outer membrane"/>
    <property type="evidence" value="ECO:0007669"/>
    <property type="project" value="UniProtKB-SubCell"/>
</dbReference>
<sequence length="459" mass="49024">MLSPVSSSLGHALGHRVKGAWHPVWFAALLSLGSAGAQAQSLQALLEAAQGYDAAYLAAKAQFEANRAKAEQARSRVLPTVGLSAEAFVNRRDSSAPGGALDDTFNNQTFKLGASHPLYRPGNRLEVEQAERSLAAAEAQLQAAEQDLIVRVSQAYFDVLGAEDTLTFVRAQKAAVSEQLAAAQRNFEVGTATITDTREAQARFDLVVAQEIAAENDLRVKKLALDQLVGKTGTEPWRLPAPVTLPAPTPDDVDAWVRRATAEHPSVRAAQAALDIARLEVRKAEAAKGPTLDAVAQYQWARAPSSVAAMPGYLRNQTASIGVQFNLPLYTGGALDNRVKETVALEDKARNDVEGALRAVSQATRAAFFGVRSGLGQVRALEAAEASSQSALEANQLGYQVGVRINIDVLNAQSQLYQTKAQLAKARYDVLVGGLRLRQAAGVLKAEDIQPINALLQPR</sequence>
<comment type="similarity">
    <text evidence="2">Belongs to the outer membrane factor (OMF) (TC 1.B.17) family.</text>
</comment>
<dbReference type="NCBIfam" id="TIGR01844">
    <property type="entry name" value="type_I_sec_TolC"/>
    <property type="match status" value="1"/>
</dbReference>
<evidence type="ECO:0000256" key="2">
    <source>
        <dbReference type="ARBA" id="ARBA00007613"/>
    </source>
</evidence>
<keyword evidence="7" id="KW-0998">Cell outer membrane</keyword>
<dbReference type="GO" id="GO:1990281">
    <property type="term" value="C:efflux pump complex"/>
    <property type="evidence" value="ECO:0007669"/>
    <property type="project" value="TreeGrafter"/>
</dbReference>
<keyword evidence="6" id="KW-0472">Membrane</keyword>
<evidence type="ECO:0000256" key="6">
    <source>
        <dbReference type="ARBA" id="ARBA00023136"/>
    </source>
</evidence>
<evidence type="ECO:0000256" key="1">
    <source>
        <dbReference type="ARBA" id="ARBA00004442"/>
    </source>
</evidence>
<dbReference type="GO" id="GO:0015288">
    <property type="term" value="F:porin activity"/>
    <property type="evidence" value="ECO:0007669"/>
    <property type="project" value="TreeGrafter"/>
</dbReference>
<dbReference type="Pfam" id="PF02321">
    <property type="entry name" value="OEP"/>
    <property type="match status" value="2"/>
</dbReference>
<dbReference type="EMBL" id="VJOM01000004">
    <property type="protein sequence ID" value="TSE33297.1"/>
    <property type="molecule type" value="Genomic_DNA"/>
</dbReference>
<reference evidence="8 9" key="1">
    <citation type="submission" date="2019-07" db="EMBL/GenBank/DDBJ databases">
        <title>Tepidimonas taiwanensis I1-1 draft genome.</title>
        <authorList>
            <person name="Da Costa M.S."/>
            <person name="Froufe H.J.C."/>
            <person name="Egas C."/>
            <person name="Albuquerque L."/>
        </authorList>
    </citation>
    <scope>NUCLEOTIDE SEQUENCE [LARGE SCALE GENOMIC DNA]</scope>
    <source>
        <strain evidence="8 9">I1-1</strain>
    </source>
</reference>
<name>A0A554XBT1_9BURK</name>
<protein>
    <submittedName>
        <fullName evidence="8">Outer membrane protein TolC</fullName>
    </submittedName>
</protein>
<dbReference type="Proteomes" id="UP000317763">
    <property type="component" value="Unassembled WGS sequence"/>
</dbReference>
<dbReference type="STRING" id="307486.GCA_000807215_01226"/>
<dbReference type="OrthoDB" id="9813458at2"/>
<gene>
    <name evidence="8" type="primary">tolC</name>
    <name evidence="8" type="ORF">Ttaiw_00550</name>
</gene>
<accession>A0A554XBT1</accession>
<evidence type="ECO:0000256" key="7">
    <source>
        <dbReference type="ARBA" id="ARBA00023237"/>
    </source>
</evidence>
<organism evidence="8 9">
    <name type="scientific">Tepidimonas taiwanensis</name>
    <dbReference type="NCBI Taxonomy" id="307486"/>
    <lineage>
        <taxon>Bacteria</taxon>
        <taxon>Pseudomonadati</taxon>
        <taxon>Pseudomonadota</taxon>
        <taxon>Betaproteobacteria</taxon>
        <taxon>Burkholderiales</taxon>
        <taxon>Tepidimonas</taxon>
    </lineage>
</organism>
<dbReference type="InterPro" id="IPR051906">
    <property type="entry name" value="TolC-like"/>
</dbReference>
<keyword evidence="3" id="KW-0813">Transport</keyword>
<dbReference type="AlphaFoldDB" id="A0A554XBT1"/>
<evidence type="ECO:0000256" key="4">
    <source>
        <dbReference type="ARBA" id="ARBA00022452"/>
    </source>
</evidence>
<comment type="caution">
    <text evidence="8">The sequence shown here is derived from an EMBL/GenBank/DDBJ whole genome shotgun (WGS) entry which is preliminary data.</text>
</comment>
<comment type="subcellular location">
    <subcellularLocation>
        <location evidence="1">Cell outer membrane</location>
    </subcellularLocation>
</comment>
<keyword evidence="4" id="KW-1134">Transmembrane beta strand</keyword>
<dbReference type="SUPFAM" id="SSF56954">
    <property type="entry name" value="Outer membrane efflux proteins (OEP)"/>
    <property type="match status" value="1"/>
</dbReference>
<dbReference type="RefSeq" id="WP_082007553.1">
    <property type="nucleotide sequence ID" value="NZ_CP083911.1"/>
</dbReference>
<dbReference type="InterPro" id="IPR010130">
    <property type="entry name" value="T1SS_OMP_TolC"/>
</dbReference>
<proteinExistence type="inferred from homology"/>